<keyword evidence="10 11" id="KW-0539">Nucleus</keyword>
<reference evidence="12 14" key="2">
    <citation type="journal article" date="2018" name="Plant J.">
        <title>The Physcomitrella patens chromosome-scale assembly reveals moss genome structure and evolution.</title>
        <authorList>
            <person name="Lang D."/>
            <person name="Ullrich K.K."/>
            <person name="Murat F."/>
            <person name="Fuchs J."/>
            <person name="Jenkins J."/>
            <person name="Haas F.B."/>
            <person name="Piednoel M."/>
            <person name="Gundlach H."/>
            <person name="Van Bel M."/>
            <person name="Meyberg R."/>
            <person name="Vives C."/>
            <person name="Morata J."/>
            <person name="Symeonidi A."/>
            <person name="Hiss M."/>
            <person name="Muchero W."/>
            <person name="Kamisugi Y."/>
            <person name="Saleh O."/>
            <person name="Blanc G."/>
            <person name="Decker E.L."/>
            <person name="van Gessel N."/>
            <person name="Grimwood J."/>
            <person name="Hayes R.D."/>
            <person name="Graham S.W."/>
            <person name="Gunter L.E."/>
            <person name="McDaniel S.F."/>
            <person name="Hoernstein S.N.W."/>
            <person name="Larsson A."/>
            <person name="Li F.W."/>
            <person name="Perroud P.F."/>
            <person name="Phillips J."/>
            <person name="Ranjan P."/>
            <person name="Rokshar D.S."/>
            <person name="Rothfels C.J."/>
            <person name="Schneider L."/>
            <person name="Shu S."/>
            <person name="Stevenson D.W."/>
            <person name="Thummler F."/>
            <person name="Tillich M."/>
            <person name="Villarreal Aguilar J.C."/>
            <person name="Widiez T."/>
            <person name="Wong G.K."/>
            <person name="Wymore A."/>
            <person name="Zhang Y."/>
            <person name="Zimmer A.D."/>
            <person name="Quatrano R.S."/>
            <person name="Mayer K.F.X."/>
            <person name="Goodstein D."/>
            <person name="Casacuberta J.M."/>
            <person name="Vandepoele K."/>
            <person name="Reski R."/>
            <person name="Cuming A.C."/>
            <person name="Tuskan G.A."/>
            <person name="Maumus F."/>
            <person name="Salse J."/>
            <person name="Schmutz J."/>
            <person name="Rensing S.A."/>
        </authorList>
    </citation>
    <scope>NUCLEOTIDE SEQUENCE [LARGE SCALE GENOMIC DNA]</scope>
    <source>
        <strain evidence="13 14">cv. Gransden 2004</strain>
    </source>
</reference>
<dbReference type="GeneID" id="112273411"/>
<evidence type="ECO:0000256" key="6">
    <source>
        <dbReference type="ARBA" id="ARBA00022833"/>
    </source>
</evidence>
<dbReference type="Gene3D" id="3.40.50.410">
    <property type="entry name" value="von Willebrand factor, type A domain"/>
    <property type="match status" value="1"/>
</dbReference>
<keyword evidence="7 11" id="KW-0805">Transcription regulation</keyword>
<evidence type="ECO:0000256" key="7">
    <source>
        <dbReference type="ARBA" id="ARBA00023015"/>
    </source>
</evidence>
<dbReference type="PANTHER" id="PTHR12831">
    <property type="entry name" value="TRANSCRIPTION INITIATION FACTOR IIH TFIIH , POLYPEPTIDE 3-RELATED"/>
    <property type="match status" value="1"/>
</dbReference>
<keyword evidence="4 11" id="KW-0227">DNA damage</keyword>
<evidence type="ECO:0000256" key="2">
    <source>
        <dbReference type="ARBA" id="ARBA00005273"/>
    </source>
</evidence>
<dbReference type="GO" id="GO:0006289">
    <property type="term" value="P:nucleotide-excision repair"/>
    <property type="evidence" value="ECO:0000318"/>
    <property type="project" value="GO_Central"/>
</dbReference>
<evidence type="ECO:0000256" key="10">
    <source>
        <dbReference type="ARBA" id="ARBA00023242"/>
    </source>
</evidence>
<keyword evidence="14" id="KW-1185">Reference proteome</keyword>
<reference evidence="13" key="3">
    <citation type="submission" date="2020-12" db="UniProtKB">
        <authorList>
            <consortium name="EnsemblPlants"/>
        </authorList>
    </citation>
    <scope>IDENTIFICATION</scope>
</reference>
<dbReference type="AlphaFoldDB" id="A0A2K1L025"/>
<comment type="subunit">
    <text evidence="11">Component of the 7-subunit TFIIH core complex composed of XPB, XPD, TFB1/GTF2H1, GTF2H2/P44, TFB4/GTF2H3, TFB2/GTF2H4 and TFB5/GTF2H5, which is active in NER. The core complex associates with the 3-subunit CDK-activating kinase (CAK) module composed of CYCH1/cyclin H1, CDKD and MAT1/At4g30820 to form the 10-subunit holoenzyme (holo-TFIIH) active in transcription.</text>
</comment>
<dbReference type="Pfam" id="PF03850">
    <property type="entry name" value="Tfb4"/>
    <property type="match status" value="1"/>
</dbReference>
<dbReference type="GO" id="GO:0000439">
    <property type="term" value="C:transcription factor TFIIH core complex"/>
    <property type="evidence" value="ECO:0000318"/>
    <property type="project" value="GO_Central"/>
</dbReference>
<dbReference type="Gramene" id="Pp3c2_3680V3.3">
    <property type="protein sequence ID" value="Pp3c2_3680V3.3"/>
    <property type="gene ID" value="Pp3c2_3680"/>
</dbReference>
<dbReference type="EnsemblPlants" id="Pp3c2_3680V3.1">
    <property type="protein sequence ID" value="Pp3c2_3680V3.1"/>
    <property type="gene ID" value="Pp3c2_3680"/>
</dbReference>
<gene>
    <name evidence="13" type="primary">LOC112273411</name>
    <name evidence="12" type="ORF">PHYPA_002166</name>
</gene>
<dbReference type="EnsemblPlants" id="Pp3c2_3680V3.3">
    <property type="protein sequence ID" value="Pp3c2_3680V3.3"/>
    <property type="gene ID" value="Pp3c2_3680"/>
</dbReference>
<dbReference type="InterPro" id="IPR004600">
    <property type="entry name" value="TFIIH_Tfb4/GTF2H3"/>
</dbReference>
<reference evidence="12 14" key="1">
    <citation type="journal article" date="2008" name="Science">
        <title>The Physcomitrella genome reveals evolutionary insights into the conquest of land by plants.</title>
        <authorList>
            <person name="Rensing S."/>
            <person name="Lang D."/>
            <person name="Zimmer A."/>
            <person name="Terry A."/>
            <person name="Salamov A."/>
            <person name="Shapiro H."/>
            <person name="Nishiyama T."/>
            <person name="Perroud P.-F."/>
            <person name="Lindquist E."/>
            <person name="Kamisugi Y."/>
            <person name="Tanahashi T."/>
            <person name="Sakakibara K."/>
            <person name="Fujita T."/>
            <person name="Oishi K."/>
            <person name="Shin-I T."/>
            <person name="Kuroki Y."/>
            <person name="Toyoda A."/>
            <person name="Suzuki Y."/>
            <person name="Hashimoto A."/>
            <person name="Yamaguchi K."/>
            <person name="Sugano A."/>
            <person name="Kohara Y."/>
            <person name="Fujiyama A."/>
            <person name="Anterola A."/>
            <person name="Aoki S."/>
            <person name="Ashton N."/>
            <person name="Barbazuk W.B."/>
            <person name="Barker E."/>
            <person name="Bennetzen J."/>
            <person name="Bezanilla M."/>
            <person name="Blankenship R."/>
            <person name="Cho S.H."/>
            <person name="Dutcher S."/>
            <person name="Estelle M."/>
            <person name="Fawcett J.A."/>
            <person name="Gundlach H."/>
            <person name="Hanada K."/>
            <person name="Heyl A."/>
            <person name="Hicks K.A."/>
            <person name="Hugh J."/>
            <person name="Lohr M."/>
            <person name="Mayer K."/>
            <person name="Melkozernov A."/>
            <person name="Murata T."/>
            <person name="Nelson D."/>
            <person name="Pils B."/>
            <person name="Prigge M."/>
            <person name="Reiss B."/>
            <person name="Renner T."/>
            <person name="Rombauts S."/>
            <person name="Rushton P."/>
            <person name="Sanderfoot A."/>
            <person name="Schween G."/>
            <person name="Shiu S.-H."/>
            <person name="Stueber K."/>
            <person name="Theodoulou F.L."/>
            <person name="Tu H."/>
            <person name="Van de Peer Y."/>
            <person name="Verrier P.J."/>
            <person name="Waters E."/>
            <person name="Wood A."/>
            <person name="Yang L."/>
            <person name="Cove D."/>
            <person name="Cuming A."/>
            <person name="Hasebe M."/>
            <person name="Lucas S."/>
            <person name="Mishler D.B."/>
            <person name="Reski R."/>
            <person name="Grigoriev I."/>
            <person name="Quatrano R.S."/>
            <person name="Boore J.L."/>
        </authorList>
    </citation>
    <scope>NUCLEOTIDE SEQUENCE [LARGE SCALE GENOMIC DNA]</scope>
    <source>
        <strain evidence="13 14">cv. Gransden 2004</strain>
    </source>
</reference>
<keyword evidence="5 11" id="KW-0863">Zinc-finger</keyword>
<organism evidence="12">
    <name type="scientific">Physcomitrium patens</name>
    <name type="common">Spreading-leaved earth moss</name>
    <name type="synonym">Physcomitrella patens</name>
    <dbReference type="NCBI Taxonomy" id="3218"/>
    <lineage>
        <taxon>Eukaryota</taxon>
        <taxon>Viridiplantae</taxon>
        <taxon>Streptophyta</taxon>
        <taxon>Embryophyta</taxon>
        <taxon>Bryophyta</taxon>
        <taxon>Bryophytina</taxon>
        <taxon>Bryopsida</taxon>
        <taxon>Funariidae</taxon>
        <taxon>Funariales</taxon>
        <taxon>Funariaceae</taxon>
        <taxon>Physcomitrium</taxon>
    </lineage>
</organism>
<dbReference type="Proteomes" id="UP000006727">
    <property type="component" value="Chromosome 2"/>
</dbReference>
<keyword evidence="3 11" id="KW-0479">Metal-binding</keyword>
<dbReference type="RefSeq" id="XP_024357945.1">
    <property type="nucleotide sequence ID" value="XM_024502177.2"/>
</dbReference>
<evidence type="ECO:0000313" key="14">
    <source>
        <dbReference type="Proteomes" id="UP000006727"/>
    </source>
</evidence>
<dbReference type="EMBL" id="ABEU02000002">
    <property type="protein sequence ID" value="PNR59375.1"/>
    <property type="molecule type" value="Genomic_DNA"/>
</dbReference>
<comment type="similarity">
    <text evidence="2 11">Belongs to the TFB4 family.</text>
</comment>
<evidence type="ECO:0000256" key="11">
    <source>
        <dbReference type="RuleBase" id="RU368090"/>
    </source>
</evidence>
<dbReference type="PANTHER" id="PTHR12831:SF0">
    <property type="entry name" value="GENERAL TRANSCRIPTION FACTOR IIH SUBUNIT 3"/>
    <property type="match status" value="1"/>
</dbReference>
<dbReference type="GO" id="GO:0008270">
    <property type="term" value="F:zinc ion binding"/>
    <property type="evidence" value="ECO:0007669"/>
    <property type="project" value="UniProtKB-KW"/>
</dbReference>
<dbReference type="OMA" id="QGCDITS"/>
<evidence type="ECO:0000256" key="8">
    <source>
        <dbReference type="ARBA" id="ARBA00023163"/>
    </source>
</evidence>
<dbReference type="PaxDb" id="3218-PP1S7_148V6.1"/>
<dbReference type="GO" id="GO:0005675">
    <property type="term" value="C:transcription factor TFIIH holo complex"/>
    <property type="evidence" value="ECO:0000318"/>
    <property type="project" value="GO_Central"/>
</dbReference>
<comment type="subcellular location">
    <subcellularLocation>
        <location evidence="1 11">Nucleus</location>
    </subcellularLocation>
</comment>
<dbReference type="STRING" id="3218.A0A2K1L025"/>
<dbReference type="OrthoDB" id="17307at2759"/>
<dbReference type="Gramene" id="Pp3c2_3680V3.2">
    <property type="protein sequence ID" value="Pp3c2_3680V3.2"/>
    <property type="gene ID" value="Pp3c2_3680"/>
</dbReference>
<comment type="function">
    <text evidence="11">Component of the general transcription and DNA repair factor IIH (TFIIH) core complex, which is involved in general and transcription-coupled nucleotide excision repair (NER) of damaged DNA and, when complexed to CAK, in RNA transcription by RNA polymerase II. In NER, TFIIH acts by opening DNA around the lesion to allow the excision of the damaged oligonucleotide and its replacement by a new DNA fragment. In transcription, TFIIH has an essential role in transcription initiation. When the pre-initiation complex (PIC) has been established, TFIIH is required for promoter opening and promoter escape. Phosphorylation of the C-terminal tail (CTD) of the largest subunit of RNA polymerase II by the kinase module CAK controls the initiation of transcription.</text>
</comment>
<proteinExistence type="inferred from homology"/>
<keyword evidence="8 11" id="KW-0804">Transcription</keyword>
<dbReference type="Gramene" id="Pp3c2_3680V3.1">
    <property type="protein sequence ID" value="Pp3c2_3680V3.1"/>
    <property type="gene ID" value="Pp3c2_3680"/>
</dbReference>
<sequence length="306" mass="33335">MARNPTDDVSQVVLLLDVNPFFWGAEAASGGRSNGSGGLAFDQYFQHALMFVNGILLLNHTNRIVIIATGSSTCAFLYDSTATDGINGSSVTSKANKKTQVSRTELITKSMQEFVSKEEEASKESSQIQYSNISGSLSMALCYIQRVLRGPLPHPQARILCLQGSPDAPYQYISVMNSIFSAQRNGVVIDACVVGSQHSAFLQQATHITGGIYMKPPQPDGLFEYLMMVFTTDLFSRQFLQLPRPVGVDFRASCFCHKKTIDMGFVCSVCLSIFCKHHQTCSTCGATFSRSNSTTVTGMKRKAPGS</sequence>
<name>A0A2K1L025_PHYPA</name>
<dbReference type="GO" id="GO:0006355">
    <property type="term" value="P:regulation of DNA-templated transcription"/>
    <property type="evidence" value="ECO:0007669"/>
    <property type="project" value="InterPro"/>
</dbReference>
<accession>A0A2K1L025</accession>
<evidence type="ECO:0000256" key="3">
    <source>
        <dbReference type="ARBA" id="ARBA00022723"/>
    </source>
</evidence>
<evidence type="ECO:0000256" key="9">
    <source>
        <dbReference type="ARBA" id="ARBA00023204"/>
    </source>
</evidence>
<dbReference type="EnsemblPlants" id="Pp3c2_3680V3.2">
    <property type="protein sequence ID" value="Pp3c2_3680V3.2"/>
    <property type="gene ID" value="Pp3c2_3680"/>
</dbReference>
<keyword evidence="6 11" id="KW-0862">Zinc</keyword>
<evidence type="ECO:0000256" key="5">
    <source>
        <dbReference type="ARBA" id="ARBA00022771"/>
    </source>
</evidence>
<evidence type="ECO:0000313" key="12">
    <source>
        <dbReference type="EMBL" id="PNR59375.1"/>
    </source>
</evidence>
<evidence type="ECO:0000256" key="4">
    <source>
        <dbReference type="ARBA" id="ARBA00022763"/>
    </source>
</evidence>
<dbReference type="InterPro" id="IPR036465">
    <property type="entry name" value="vWFA_dom_sf"/>
</dbReference>
<evidence type="ECO:0000313" key="13">
    <source>
        <dbReference type="EnsemblPlants" id="Pp3c2_3680V3.1"/>
    </source>
</evidence>
<protein>
    <recommendedName>
        <fullName evidence="11">General transcription and DNA repair factor IIH subunit TFB4</fullName>
    </recommendedName>
    <alternativeName>
        <fullName evidence="11">RNA polymerase II transcription factor B subunit 4</fullName>
    </alternativeName>
</protein>
<evidence type="ECO:0000256" key="1">
    <source>
        <dbReference type="ARBA" id="ARBA00004123"/>
    </source>
</evidence>
<keyword evidence="9 11" id="KW-0234">DNA repair</keyword>